<dbReference type="EMBL" id="JARBJD010000317">
    <property type="protein sequence ID" value="KAK2944044.1"/>
    <property type="molecule type" value="Genomic_DNA"/>
</dbReference>
<evidence type="ECO:0000313" key="2">
    <source>
        <dbReference type="Proteomes" id="UP001281761"/>
    </source>
</evidence>
<proteinExistence type="predicted"/>
<sequence length="220" mass="25247">MNPAMIATARYDIQKEVAKIPIPSDHDWACPKCRKPRFAYRRTRLTYSDKWNRRICECGCVWCGVCEKELVVGDDGLWNVFAHFGDEGCPMTMKASTLAEMSKERIHIKTKSRLLEILKEYKTKHPECLEWDLSLKELQSMLVIPKQDTLHPTPTSVSSSTSLVPRQPLPLAQKVAARDHPDYQPYFEKLRSGKNANFFIPEMRQKGLNVEALSNPDILV</sequence>
<gene>
    <name evidence="1" type="ORF">BLNAU_21043</name>
</gene>
<dbReference type="Proteomes" id="UP001281761">
    <property type="component" value="Unassembled WGS sequence"/>
</dbReference>
<name>A0ABQ9WX17_9EUKA</name>
<organism evidence="1 2">
    <name type="scientific">Blattamonas nauphoetae</name>
    <dbReference type="NCBI Taxonomy" id="2049346"/>
    <lineage>
        <taxon>Eukaryota</taxon>
        <taxon>Metamonada</taxon>
        <taxon>Preaxostyla</taxon>
        <taxon>Oxymonadida</taxon>
        <taxon>Blattamonas</taxon>
    </lineage>
</organism>
<keyword evidence="2" id="KW-1185">Reference proteome</keyword>
<evidence type="ECO:0000313" key="1">
    <source>
        <dbReference type="EMBL" id="KAK2944044.1"/>
    </source>
</evidence>
<protein>
    <submittedName>
        <fullName evidence="1">Uncharacterized protein</fullName>
    </submittedName>
</protein>
<comment type="caution">
    <text evidence="1">The sequence shown here is derived from an EMBL/GenBank/DDBJ whole genome shotgun (WGS) entry which is preliminary data.</text>
</comment>
<reference evidence="1 2" key="1">
    <citation type="journal article" date="2022" name="bioRxiv">
        <title>Genomics of Preaxostyla Flagellates Illuminates Evolutionary Transitions and the Path Towards Mitochondrial Loss.</title>
        <authorList>
            <person name="Novak L.V.F."/>
            <person name="Treitli S.C."/>
            <person name="Pyrih J."/>
            <person name="Halakuc P."/>
            <person name="Pipaliya S.V."/>
            <person name="Vacek V."/>
            <person name="Brzon O."/>
            <person name="Soukal P."/>
            <person name="Eme L."/>
            <person name="Dacks J.B."/>
            <person name="Karnkowska A."/>
            <person name="Elias M."/>
            <person name="Hampl V."/>
        </authorList>
    </citation>
    <scope>NUCLEOTIDE SEQUENCE [LARGE SCALE GENOMIC DNA]</scope>
    <source>
        <strain evidence="1">NAU3</strain>
        <tissue evidence="1">Gut</tissue>
    </source>
</reference>
<accession>A0ABQ9WX17</accession>